<evidence type="ECO:0000313" key="3">
    <source>
        <dbReference type="EMBL" id="PNV65866.1"/>
    </source>
</evidence>
<dbReference type="InterPro" id="IPR000594">
    <property type="entry name" value="ThiF_NAD_FAD-bd"/>
</dbReference>
<dbReference type="InterPro" id="IPR058964">
    <property type="entry name" value="Cap2_linker"/>
</dbReference>
<dbReference type="Pfam" id="PF00899">
    <property type="entry name" value="ThiF"/>
    <property type="match status" value="1"/>
</dbReference>
<gene>
    <name evidence="3" type="ORF">C2L80_04160</name>
</gene>
<dbReference type="GO" id="GO:0061504">
    <property type="term" value="P:cyclic threonylcarbamoyladenosine biosynthetic process"/>
    <property type="evidence" value="ECO:0007669"/>
    <property type="project" value="TreeGrafter"/>
</dbReference>
<name>A0A2K2U6C0_9ACTN</name>
<dbReference type="InterPro" id="IPR045886">
    <property type="entry name" value="ThiF/MoeB/HesA"/>
</dbReference>
<dbReference type="InterPro" id="IPR035985">
    <property type="entry name" value="Ubiquitin-activating_enz"/>
</dbReference>
<comment type="caution">
    <text evidence="3">The sequence shown here is derived from an EMBL/GenBank/DDBJ whole genome shotgun (WGS) entry which is preliminary data.</text>
</comment>
<evidence type="ECO:0000259" key="2">
    <source>
        <dbReference type="Pfam" id="PF26398"/>
    </source>
</evidence>
<dbReference type="AlphaFoldDB" id="A0A2K2U6C0"/>
<dbReference type="GO" id="GO:0061503">
    <property type="term" value="F:tRNA threonylcarbamoyladenosine dehydratase"/>
    <property type="evidence" value="ECO:0007669"/>
    <property type="project" value="TreeGrafter"/>
</dbReference>
<accession>A0A2K2U6C0</accession>
<keyword evidence="4" id="KW-1185">Reference proteome</keyword>
<dbReference type="CDD" id="cd01483">
    <property type="entry name" value="E1_enzyme_family"/>
    <property type="match status" value="1"/>
</dbReference>
<dbReference type="Proteomes" id="UP000236488">
    <property type="component" value="Unassembled WGS sequence"/>
</dbReference>
<dbReference type="PANTHER" id="PTHR43267:SF1">
    <property type="entry name" value="TRNA THREONYLCARBAMOYLADENOSINE DEHYDRATASE"/>
    <property type="match status" value="1"/>
</dbReference>
<dbReference type="PANTHER" id="PTHR43267">
    <property type="entry name" value="TRNA THREONYLCARBAMOYLADENOSINE DEHYDRATASE"/>
    <property type="match status" value="1"/>
</dbReference>
<reference evidence="3 4" key="1">
    <citation type="journal article" date="2018" name="Int. J. Syst. Evol. Microbiol.">
        <title>Rubneribacter badeniensis gen. nov., sp. nov. and Enteroscipio rubneri gen. nov., sp. nov., new members of the Eggerthellaceae isolated from human faeces.</title>
        <authorList>
            <person name="Danylec N."/>
            <person name="Gobl A."/>
            <person name="Stoll D.A."/>
            <person name="Hetzer B."/>
            <person name="Kulling S.E."/>
            <person name="Huch M."/>
        </authorList>
    </citation>
    <scope>NUCLEOTIDE SEQUENCE [LARGE SCALE GENOMIC DNA]</scope>
    <source>
        <strain evidence="3 4">ResAG-85</strain>
    </source>
</reference>
<evidence type="ECO:0000313" key="4">
    <source>
        <dbReference type="Proteomes" id="UP000236488"/>
    </source>
</evidence>
<dbReference type="Pfam" id="PF26398">
    <property type="entry name" value="Cap2_linker"/>
    <property type="match status" value="1"/>
</dbReference>
<evidence type="ECO:0000259" key="1">
    <source>
        <dbReference type="Pfam" id="PF00899"/>
    </source>
</evidence>
<dbReference type="RefSeq" id="WP_103262709.1">
    <property type="nucleotide sequence ID" value="NZ_PPEL01000014.1"/>
</dbReference>
<feature type="domain" description="THIF-type NAD/FAD binding fold" evidence="1">
    <location>
        <begin position="359"/>
        <end position="460"/>
    </location>
</feature>
<feature type="domain" description="Cap2 central linker" evidence="2">
    <location>
        <begin position="140"/>
        <end position="347"/>
    </location>
</feature>
<dbReference type="Gene3D" id="3.40.50.720">
    <property type="entry name" value="NAD(P)-binding Rossmann-like Domain"/>
    <property type="match status" value="1"/>
</dbReference>
<dbReference type="GO" id="GO:0008641">
    <property type="term" value="F:ubiquitin-like modifier activating enzyme activity"/>
    <property type="evidence" value="ECO:0007669"/>
    <property type="project" value="InterPro"/>
</dbReference>
<organism evidence="3 4">
    <name type="scientific">Rubneribacter badeniensis</name>
    <dbReference type="NCBI Taxonomy" id="2070688"/>
    <lineage>
        <taxon>Bacteria</taxon>
        <taxon>Bacillati</taxon>
        <taxon>Actinomycetota</taxon>
        <taxon>Coriobacteriia</taxon>
        <taxon>Eggerthellales</taxon>
        <taxon>Eggerthellaceae</taxon>
        <taxon>Rubneribacter</taxon>
    </lineage>
</organism>
<dbReference type="SUPFAM" id="SSF69572">
    <property type="entry name" value="Activating enzymes of the ubiquitin-like proteins"/>
    <property type="match status" value="1"/>
</dbReference>
<protein>
    <submittedName>
        <fullName evidence="3">Uncharacterized protein</fullName>
    </submittedName>
</protein>
<sequence>MNDEIPEALRSARRSLEELTSQIVSEDWIWDESIAEWCLPFTARIASADRIPEISSWVFAVSPAYPDGKVRIYPALNGGIEETYPHQSNNGLEEHGKYCRSGNVCLFTENAEWALRGNADFTLLSHAERFLEWIKAANEGSLMKTGDNLEFPMQNIRSNESVLYCEDEVSKMIWDSHPASCNGVVETIDDGLGHICLSDFYGADGYLVRATGWGTTIERNAKKKDDLGIWFIASSVPHIRCWQSPNTYGELREWANKEGLDIDSIIARNSSKLRDGLRHYLAIGVPCANVVGKAPDSLSWFIAKMPVFSEGKEFGKGGVHKKSVLKTVDRQKTFASTVEIDWITSANCAKDQIHSRGALCDKLTDSRVALIGAGSLGSIVANNLVRGGVTDLCIFDSDRFGIGNTTRHLLRTCDVGSNKAVAVASSLNAATPMGQLEGRSAVDESNAESLKGFDVIIDCSSSPSVLAILDGLDGDHQLFVCSFGYAAEKVYISASSLNSFSLKNYYDTYGQMMREDATLVRSEKMPWEGIGCWSPVFPAKNSDVSRAASLVVDCLDCLVKQGKTGVSYAYITKRDKDGVLLGIEREEL</sequence>
<dbReference type="EMBL" id="PPEL01000014">
    <property type="protein sequence ID" value="PNV65866.1"/>
    <property type="molecule type" value="Genomic_DNA"/>
</dbReference>
<proteinExistence type="predicted"/>